<comment type="similarity">
    <text evidence="1">Belongs to the MtrH family.</text>
</comment>
<dbReference type="Gene3D" id="3.20.20.20">
    <property type="entry name" value="Dihydropteroate synthase-like"/>
    <property type="match status" value="1"/>
</dbReference>
<sequence>MFRFDRKQEVFDFGKFKLGGQPGEYPTCCIGTMFYARHKIVSDPEHGVFDVAAAERLWNTQVEMSEVTGNSCMNQIVAESNEAMAKEIDWFVGISDYPFLIDSSAPEVRAFGVKHATEIGVADRAIHNSINASITPEELAAVKESDLDSAIVLIFNAIEKGTKGKMEMMNKAAGGAQKPLMDYAKECGITRPLIDTAAMPLGAGSGATYRACIAVKAMYGLPVGGGFHNGASAWDWMKKWKKQHKEAFAPVDIGSNLVAGIVGADYYLYGPIENAPMIFPAAAMVDIMKAESAQELGLEVLAEKHPLKTTL</sequence>
<dbReference type="EC" id="2.1.1.86" evidence="4"/>
<evidence type="ECO:0000256" key="3">
    <source>
        <dbReference type="ARBA" id="ARBA00022679"/>
    </source>
</evidence>
<dbReference type="GO" id="GO:0006730">
    <property type="term" value="P:one-carbon metabolic process"/>
    <property type="evidence" value="ECO:0007669"/>
    <property type="project" value="InterPro"/>
</dbReference>
<evidence type="ECO:0000313" key="4">
    <source>
        <dbReference type="EMBL" id="KUG16849.1"/>
    </source>
</evidence>
<dbReference type="EMBL" id="LNQE01001478">
    <property type="protein sequence ID" value="KUG16849.1"/>
    <property type="molecule type" value="Genomic_DNA"/>
</dbReference>
<dbReference type="InterPro" id="IPR011005">
    <property type="entry name" value="Dihydropteroate_synth-like_sf"/>
</dbReference>
<proteinExistence type="inferred from homology"/>
<dbReference type="AlphaFoldDB" id="A0A0W8F7L6"/>
<gene>
    <name evidence="4" type="ORF">ASZ90_013482</name>
</gene>
<dbReference type="InterPro" id="IPR028342">
    <property type="entry name" value="MtrH"/>
</dbReference>
<dbReference type="PIRSF" id="PIRSF004960">
    <property type="entry name" value="MtrH_MtxH"/>
    <property type="match status" value="1"/>
</dbReference>
<dbReference type="NCBIfam" id="TIGR01114">
    <property type="entry name" value="mtrH"/>
    <property type="match status" value="1"/>
</dbReference>
<dbReference type="SUPFAM" id="SSF51717">
    <property type="entry name" value="Dihydropteroate synthetase-like"/>
    <property type="match status" value="1"/>
</dbReference>
<dbReference type="GO" id="GO:0008168">
    <property type="term" value="F:methyltransferase activity"/>
    <property type="evidence" value="ECO:0007669"/>
    <property type="project" value="UniProtKB-KW"/>
</dbReference>
<accession>A0A0W8F7L6</accession>
<dbReference type="InterPro" id="IPR023467">
    <property type="entry name" value="MeTrfase_MtrH/MtxH"/>
</dbReference>
<keyword evidence="2 4" id="KW-0489">Methyltransferase</keyword>
<evidence type="ECO:0000256" key="1">
    <source>
        <dbReference type="ARBA" id="ARBA00006230"/>
    </source>
</evidence>
<evidence type="ECO:0000256" key="2">
    <source>
        <dbReference type="ARBA" id="ARBA00022603"/>
    </source>
</evidence>
<organism evidence="4">
    <name type="scientific">hydrocarbon metagenome</name>
    <dbReference type="NCBI Taxonomy" id="938273"/>
    <lineage>
        <taxon>unclassified sequences</taxon>
        <taxon>metagenomes</taxon>
        <taxon>ecological metagenomes</taxon>
    </lineage>
</organism>
<dbReference type="GO" id="GO:0032259">
    <property type="term" value="P:methylation"/>
    <property type="evidence" value="ECO:0007669"/>
    <property type="project" value="UniProtKB-KW"/>
</dbReference>
<comment type="caution">
    <text evidence="4">The sequence shown here is derived from an EMBL/GenBank/DDBJ whole genome shotgun (WGS) entry which is preliminary data.</text>
</comment>
<name>A0A0W8F7L6_9ZZZZ</name>
<dbReference type="Pfam" id="PF02007">
    <property type="entry name" value="MtrH"/>
    <property type="match status" value="1"/>
</dbReference>
<reference evidence="4" key="1">
    <citation type="journal article" date="2015" name="Proc. Natl. Acad. Sci. U.S.A.">
        <title>Networks of energetic and metabolic interactions define dynamics in microbial communities.</title>
        <authorList>
            <person name="Embree M."/>
            <person name="Liu J.K."/>
            <person name="Al-Bassam M.M."/>
            <person name="Zengler K."/>
        </authorList>
    </citation>
    <scope>NUCLEOTIDE SEQUENCE</scope>
</reference>
<keyword evidence="3 4" id="KW-0808">Transferase</keyword>
<protein>
    <submittedName>
        <fullName evidence="4">N5-methyltetrahydromethanopterin:coenzyme m methyltransferase subunit h</fullName>
        <ecNumber evidence="4">2.1.1.86</ecNumber>
    </submittedName>
</protein>